<gene>
    <name evidence="2" type="ORF">TCLT_LOCUS898</name>
</gene>
<evidence type="ECO:0000313" key="2">
    <source>
        <dbReference type="EMBL" id="VDM96063.1"/>
    </source>
</evidence>
<accession>A0A0N5CLB6</accession>
<reference evidence="2 3" key="2">
    <citation type="submission" date="2018-11" db="EMBL/GenBank/DDBJ databases">
        <authorList>
            <consortium name="Pathogen Informatics"/>
        </authorList>
    </citation>
    <scope>NUCLEOTIDE SEQUENCE [LARGE SCALE GENOMIC DNA]</scope>
</reference>
<keyword evidence="3" id="KW-1185">Reference proteome</keyword>
<feature type="chain" id="PRO_5043126192" evidence="1">
    <location>
        <begin position="18"/>
        <end position="93"/>
    </location>
</feature>
<dbReference type="AlphaFoldDB" id="A0A0N5CLB6"/>
<dbReference type="OMA" id="CMDPEGY"/>
<organism evidence="4">
    <name type="scientific">Thelazia callipaeda</name>
    <name type="common">Oriental eyeworm</name>
    <name type="synonym">Parasitic nematode</name>
    <dbReference type="NCBI Taxonomy" id="103827"/>
    <lineage>
        <taxon>Eukaryota</taxon>
        <taxon>Metazoa</taxon>
        <taxon>Ecdysozoa</taxon>
        <taxon>Nematoda</taxon>
        <taxon>Chromadorea</taxon>
        <taxon>Rhabditida</taxon>
        <taxon>Spirurina</taxon>
        <taxon>Spiruromorpha</taxon>
        <taxon>Thelazioidea</taxon>
        <taxon>Thelaziidae</taxon>
        <taxon>Thelazia</taxon>
    </lineage>
</organism>
<name>A0A0N5CLB6_THECL</name>
<dbReference type="WBParaSite" id="TCLT_0000089701-mRNA-1">
    <property type="protein sequence ID" value="TCLT_0000089701-mRNA-1"/>
    <property type="gene ID" value="TCLT_0000089701"/>
</dbReference>
<keyword evidence="1" id="KW-0732">Signal</keyword>
<dbReference type="Proteomes" id="UP000276776">
    <property type="component" value="Unassembled WGS sequence"/>
</dbReference>
<proteinExistence type="predicted"/>
<protein>
    <submittedName>
        <fullName evidence="4">TIL domain-containing protein</fullName>
    </submittedName>
</protein>
<evidence type="ECO:0000313" key="3">
    <source>
        <dbReference type="Proteomes" id="UP000276776"/>
    </source>
</evidence>
<feature type="signal peptide" evidence="1">
    <location>
        <begin position="1"/>
        <end position="17"/>
    </location>
</feature>
<reference evidence="4" key="1">
    <citation type="submission" date="2017-02" db="UniProtKB">
        <authorList>
            <consortium name="WormBaseParasite"/>
        </authorList>
    </citation>
    <scope>IDENTIFICATION</scope>
</reference>
<evidence type="ECO:0000256" key="1">
    <source>
        <dbReference type="SAM" id="SignalP"/>
    </source>
</evidence>
<dbReference type="OrthoDB" id="5770870at2759"/>
<dbReference type="EMBL" id="UYYF01000086">
    <property type="protein sequence ID" value="VDM96063.1"/>
    <property type="molecule type" value="Genomic_DNA"/>
</dbReference>
<sequence>MHRIISTFLIIIGFTFGQAPFYTNHWYGANQNNAFTGIVIKSPSKPISSNTLAPHVCGFNPVTRKCMDPEHFCPGRCMNFAYNSRYDCRCLVI</sequence>
<evidence type="ECO:0000313" key="4">
    <source>
        <dbReference type="WBParaSite" id="TCLT_0000089701-mRNA-1"/>
    </source>
</evidence>